<sequence length="993" mass="112010">MMDEEEEEESFLGLLQGDSVDLSNVNMNIYSMSMEDEYGQLYADNDAEGANLRIPAAIASIMDEGARDVSSTSSQILGLQAASQAYNDDNDAEEPLRGDPSSSSHEQLKVVKKSIASNPYAFEEMDLYASQSKGKGSRRKNLDPSETDRRMGQVSHLYASKDYPNAFKLLHEIIREDHKAAAAWKLLAVLHDELGNPAKALQANFIAAHLDPKDADLWTRLADISMTNGNKPDALYCYTKAISADPTNVENWYQRSVMYVDQGQIYKAISGFTSILQINPYEMRAIQELSRIYIQLHESNKAVKLFEAALEADARDPLPAVVEEDDDDDDFDEDMGNAANKGKAAATELDPKLRRWRVGYAELLNLLELYLDIGEYEQGCVATEIVVGRIELGILDGSVYGISPDLHSNVPLEIRVKYGICKLWLDDHESAKTHFDALLEAEVEHYSDLFIDIIDAYMKKRMFALAVGILEVVVTNDCMNVASVWAKMAYCFQHLGRLDDAADLYKAAIEVEPREYDWQLQLAEIYEALGEMEKANEIVDEVNERTRADAADSTVRTPRRRKGPLATQSTSGSIQFQTPRYEKPMTYPFDEEGEESDDDEGFNENGEGGEHAEALPGFLKTIKSDKAAREDKAVLLAAERLAIAENREWYGKLLILGDKLAEPVKRADFVRFARKLVIRFQNERQFYPAERSKLYAPRGYRGAEDRLSVYLGLTFATWFEVFVKYAMALTMDKKDEDAYLALKAALDANVFYHNETLKLQLRMYMIASALICENFGRVVELAKAFCTNRPLENDMYRLYCAVLNGGGPDAVSAFASNICQKQFARTAKTFEVHLAKNPNSEIHKSPILMCLCGHILMCARSYWGAIRLYLDAYKMAPKDPLINLSLGLAYLHAGMQRRVDDRHKRILQAFTFLYQYEELRNHSPEALYNVGRAFHQIGLNHIAVEYYEKVLAADDGNESLWPIREAAYNMSMILVASGSNAYAQAILQKHLHF</sequence>
<feature type="repeat" description="TPR" evidence="1">
    <location>
        <begin position="283"/>
        <end position="316"/>
    </location>
</feature>
<dbReference type="InterPro" id="IPR019734">
    <property type="entry name" value="TPR_rpt"/>
</dbReference>
<name>A0A507F4F2_9FUNG</name>
<organism evidence="3 4">
    <name type="scientific">Chytriomyces confervae</name>
    <dbReference type="NCBI Taxonomy" id="246404"/>
    <lineage>
        <taxon>Eukaryota</taxon>
        <taxon>Fungi</taxon>
        <taxon>Fungi incertae sedis</taxon>
        <taxon>Chytridiomycota</taxon>
        <taxon>Chytridiomycota incertae sedis</taxon>
        <taxon>Chytridiomycetes</taxon>
        <taxon>Chytridiales</taxon>
        <taxon>Chytriomycetaceae</taxon>
        <taxon>Chytriomyces</taxon>
    </lineage>
</organism>
<evidence type="ECO:0008006" key="5">
    <source>
        <dbReference type="Google" id="ProtNLM"/>
    </source>
</evidence>
<dbReference type="AlphaFoldDB" id="A0A507F4F2"/>
<protein>
    <recommendedName>
        <fullName evidence="5">TPR-like protein</fullName>
    </recommendedName>
</protein>
<dbReference type="Pfam" id="PF13181">
    <property type="entry name" value="TPR_8"/>
    <property type="match status" value="2"/>
</dbReference>
<dbReference type="Pfam" id="PF13431">
    <property type="entry name" value="TPR_17"/>
    <property type="match status" value="1"/>
</dbReference>
<evidence type="ECO:0000313" key="3">
    <source>
        <dbReference type="EMBL" id="TPX70306.1"/>
    </source>
</evidence>
<gene>
    <name evidence="3" type="ORF">CcCBS67573_g06575</name>
</gene>
<accession>A0A507F4F2</accession>
<dbReference type="OrthoDB" id="9991317at2759"/>
<dbReference type="GO" id="GO:0006383">
    <property type="term" value="P:transcription by RNA polymerase III"/>
    <property type="evidence" value="ECO:0007669"/>
    <property type="project" value="InterPro"/>
</dbReference>
<dbReference type="EMBL" id="QEAP01000288">
    <property type="protein sequence ID" value="TPX70306.1"/>
    <property type="molecule type" value="Genomic_DNA"/>
</dbReference>
<dbReference type="InterPro" id="IPR039340">
    <property type="entry name" value="Tfc4/TFIIIC-102/Sfc4"/>
</dbReference>
<keyword evidence="1" id="KW-0802">TPR repeat</keyword>
<feature type="repeat" description="TPR" evidence="1">
    <location>
        <begin position="482"/>
        <end position="515"/>
    </location>
</feature>
<feature type="region of interest" description="Disordered" evidence="2">
    <location>
        <begin position="131"/>
        <end position="151"/>
    </location>
</feature>
<feature type="compositionally biased region" description="Polar residues" evidence="2">
    <location>
        <begin position="566"/>
        <end position="578"/>
    </location>
</feature>
<dbReference type="GO" id="GO:0000127">
    <property type="term" value="C:transcription factor TFIIIC complex"/>
    <property type="evidence" value="ECO:0007669"/>
    <property type="project" value="TreeGrafter"/>
</dbReference>
<evidence type="ECO:0000256" key="1">
    <source>
        <dbReference type="PROSITE-ProRule" id="PRU00339"/>
    </source>
</evidence>
<dbReference type="PROSITE" id="PS50005">
    <property type="entry name" value="TPR"/>
    <property type="match status" value="5"/>
</dbReference>
<dbReference type="Pfam" id="PF14559">
    <property type="entry name" value="TPR_19"/>
    <property type="match status" value="1"/>
</dbReference>
<dbReference type="SMART" id="SM00028">
    <property type="entry name" value="TPR"/>
    <property type="match status" value="7"/>
</dbReference>
<dbReference type="STRING" id="246404.A0A507F4F2"/>
<feature type="compositionally biased region" description="Basic and acidic residues" evidence="2">
    <location>
        <begin position="140"/>
        <end position="151"/>
    </location>
</feature>
<feature type="repeat" description="TPR" evidence="1">
    <location>
        <begin position="249"/>
        <end position="282"/>
    </location>
</feature>
<comment type="caution">
    <text evidence="3">The sequence shown here is derived from an EMBL/GenBank/DDBJ whole genome shotgun (WGS) entry which is preliminary data.</text>
</comment>
<feature type="region of interest" description="Disordered" evidence="2">
    <location>
        <begin position="89"/>
        <end position="108"/>
    </location>
</feature>
<feature type="repeat" description="TPR" evidence="1">
    <location>
        <begin position="924"/>
        <end position="957"/>
    </location>
</feature>
<dbReference type="PANTHER" id="PTHR23082">
    <property type="entry name" value="TRANSCRIPTION INITIATION FACTOR IIIC TFIIIC , POLYPEPTIDE 3-RELATED"/>
    <property type="match status" value="1"/>
</dbReference>
<proteinExistence type="predicted"/>
<dbReference type="PANTHER" id="PTHR23082:SF0">
    <property type="entry name" value="GENERAL TRANSCRIPTION FACTOR 3C POLYPEPTIDE 3"/>
    <property type="match status" value="1"/>
</dbReference>
<feature type="region of interest" description="Disordered" evidence="2">
    <location>
        <begin position="543"/>
        <end position="615"/>
    </location>
</feature>
<evidence type="ECO:0000313" key="4">
    <source>
        <dbReference type="Proteomes" id="UP000320333"/>
    </source>
</evidence>
<evidence type="ECO:0000256" key="2">
    <source>
        <dbReference type="SAM" id="MobiDB-lite"/>
    </source>
</evidence>
<dbReference type="Proteomes" id="UP000320333">
    <property type="component" value="Unassembled WGS sequence"/>
</dbReference>
<dbReference type="SUPFAM" id="SSF48452">
    <property type="entry name" value="TPR-like"/>
    <property type="match status" value="2"/>
</dbReference>
<dbReference type="Gene3D" id="1.25.40.10">
    <property type="entry name" value="Tetratricopeptide repeat domain"/>
    <property type="match status" value="3"/>
</dbReference>
<dbReference type="InterPro" id="IPR011990">
    <property type="entry name" value="TPR-like_helical_dom_sf"/>
</dbReference>
<reference evidence="3 4" key="1">
    <citation type="journal article" date="2019" name="Sci. Rep.">
        <title>Comparative genomics of chytrid fungi reveal insights into the obligate biotrophic and pathogenic lifestyle of Synchytrium endobioticum.</title>
        <authorList>
            <person name="van de Vossenberg B.T.L.H."/>
            <person name="Warris S."/>
            <person name="Nguyen H.D.T."/>
            <person name="van Gent-Pelzer M.P.E."/>
            <person name="Joly D.L."/>
            <person name="van de Geest H.C."/>
            <person name="Bonants P.J.M."/>
            <person name="Smith D.S."/>
            <person name="Levesque C.A."/>
            <person name="van der Lee T.A.J."/>
        </authorList>
    </citation>
    <scope>NUCLEOTIDE SEQUENCE [LARGE SCALE GENOMIC DNA]</scope>
    <source>
        <strain evidence="3 4">CBS 675.73</strain>
    </source>
</reference>
<feature type="compositionally biased region" description="Acidic residues" evidence="2">
    <location>
        <begin position="589"/>
        <end position="602"/>
    </location>
</feature>
<feature type="repeat" description="TPR" evidence="1">
    <location>
        <begin position="215"/>
        <end position="248"/>
    </location>
</feature>
<keyword evidence="4" id="KW-1185">Reference proteome</keyword>